<evidence type="ECO:0000313" key="3">
    <source>
        <dbReference type="Proteomes" id="UP001590951"/>
    </source>
</evidence>
<dbReference type="SUPFAM" id="SSF102705">
    <property type="entry name" value="NIF3 (NGG1p interacting factor 3)-like"/>
    <property type="match status" value="1"/>
</dbReference>
<evidence type="ECO:0000313" key="2">
    <source>
        <dbReference type="EMBL" id="KAL2058884.1"/>
    </source>
</evidence>
<comment type="caution">
    <text evidence="2">The sequence shown here is derived from an EMBL/GenBank/DDBJ whole genome shotgun (WGS) entry which is preliminary data.</text>
</comment>
<dbReference type="Proteomes" id="UP001590951">
    <property type="component" value="Unassembled WGS sequence"/>
</dbReference>
<proteinExistence type="predicted"/>
<sequence>MSTPTDQPRYKLVFFVPNSSLEVCKQAIFAKGAGANPTGKYSMVCFESPGIAQFLPGEGAKPNIGTVGKLERVEEMKVEILCVGRDVMEGAVDSLKRAHPYEEVAYEVYKCEDV</sequence>
<dbReference type="InterPro" id="IPR036069">
    <property type="entry name" value="DUF34/NIF3_sf"/>
</dbReference>
<dbReference type="Gene3D" id="3.30.70.120">
    <property type="match status" value="1"/>
</dbReference>
<keyword evidence="3" id="KW-1185">Reference proteome</keyword>
<name>A0ABR4BM57_9LECA</name>
<evidence type="ECO:0000256" key="1">
    <source>
        <dbReference type="ARBA" id="ARBA00020998"/>
    </source>
</evidence>
<dbReference type="PANTHER" id="PTHR41774">
    <property type="match status" value="1"/>
</dbReference>
<reference evidence="2 3" key="1">
    <citation type="submission" date="2024-09" db="EMBL/GenBank/DDBJ databases">
        <title>Rethinking Asexuality: The Enigmatic Case of Functional Sexual Genes in Lepraria (Stereocaulaceae).</title>
        <authorList>
            <person name="Doellman M."/>
            <person name="Sun Y."/>
            <person name="Barcenas-Pena A."/>
            <person name="Lumbsch H.T."/>
            <person name="Grewe F."/>
        </authorList>
    </citation>
    <scope>NUCLEOTIDE SEQUENCE [LARGE SCALE GENOMIC DNA]</scope>
    <source>
        <strain evidence="2 3">Grewe 0041</strain>
    </source>
</reference>
<protein>
    <recommendedName>
        <fullName evidence="1">ATP phosphoribosyltransferase</fullName>
    </recommendedName>
</protein>
<dbReference type="InterPro" id="IPR015867">
    <property type="entry name" value="N-reg_PII/ATP_PRibTrfase_C"/>
</dbReference>
<dbReference type="PANTHER" id="PTHR41774:SF1">
    <property type="entry name" value="NGG1P INTERACTING FACTOR NIF3"/>
    <property type="match status" value="1"/>
</dbReference>
<accession>A0ABR4BM57</accession>
<organism evidence="2 3">
    <name type="scientific">Lepraria finkii</name>
    <dbReference type="NCBI Taxonomy" id="1340010"/>
    <lineage>
        <taxon>Eukaryota</taxon>
        <taxon>Fungi</taxon>
        <taxon>Dikarya</taxon>
        <taxon>Ascomycota</taxon>
        <taxon>Pezizomycotina</taxon>
        <taxon>Lecanoromycetes</taxon>
        <taxon>OSLEUM clade</taxon>
        <taxon>Lecanoromycetidae</taxon>
        <taxon>Lecanorales</taxon>
        <taxon>Lecanorineae</taxon>
        <taxon>Stereocaulaceae</taxon>
        <taxon>Lepraria</taxon>
    </lineage>
</organism>
<dbReference type="EMBL" id="JBHFEH010000001">
    <property type="protein sequence ID" value="KAL2058884.1"/>
    <property type="molecule type" value="Genomic_DNA"/>
</dbReference>
<gene>
    <name evidence="2" type="ORF">ABVK25_000176</name>
</gene>